<dbReference type="PANTHER" id="PTHR13833:SF71">
    <property type="entry name" value="NHL DOMAIN-CONTAINING PROTEIN"/>
    <property type="match status" value="1"/>
</dbReference>
<protein>
    <submittedName>
        <fullName evidence="4">Stalk domain-containing protein</fullName>
    </submittedName>
</protein>
<dbReference type="InterPro" id="IPR056822">
    <property type="entry name" value="TEN_NHL"/>
</dbReference>
<proteinExistence type="predicted"/>
<dbReference type="Pfam" id="PF25021">
    <property type="entry name" value="TEN_NHL"/>
    <property type="match status" value="1"/>
</dbReference>
<dbReference type="InterPro" id="IPR011042">
    <property type="entry name" value="6-blade_b-propeller_TolB-like"/>
</dbReference>
<feature type="domain" description="Copper amine oxidase-like N-terminal" evidence="2">
    <location>
        <begin position="416"/>
        <end position="518"/>
    </location>
</feature>
<dbReference type="Gene3D" id="3.30.457.10">
    <property type="entry name" value="Copper amine oxidase-like, N-terminal domain"/>
    <property type="match status" value="1"/>
</dbReference>
<dbReference type="RefSeq" id="WP_204818895.1">
    <property type="nucleotide sequence ID" value="NZ_JANHOF010000016.1"/>
</dbReference>
<feature type="domain" description="Teneurin NHL" evidence="3">
    <location>
        <begin position="243"/>
        <end position="341"/>
    </location>
</feature>
<gene>
    <name evidence="4" type="ORF">ACFFJ8_17275</name>
</gene>
<dbReference type="Gene3D" id="2.120.10.30">
    <property type="entry name" value="TolB, C-terminal domain"/>
    <property type="match status" value="4"/>
</dbReference>
<dbReference type="InterPro" id="IPR036582">
    <property type="entry name" value="Mao_N_sf"/>
</dbReference>
<accession>A0ABV6JB63</accession>
<evidence type="ECO:0000313" key="4">
    <source>
        <dbReference type="EMBL" id="MFC0393120.1"/>
    </source>
</evidence>
<keyword evidence="5" id="KW-1185">Reference proteome</keyword>
<name>A0ABV6JB63_9BACL</name>
<dbReference type="PANTHER" id="PTHR13833">
    <property type="match status" value="1"/>
</dbReference>
<evidence type="ECO:0000313" key="5">
    <source>
        <dbReference type="Proteomes" id="UP001589818"/>
    </source>
</evidence>
<reference evidence="4 5" key="1">
    <citation type="submission" date="2024-09" db="EMBL/GenBank/DDBJ databases">
        <authorList>
            <person name="Sun Q."/>
            <person name="Mori K."/>
        </authorList>
    </citation>
    <scope>NUCLEOTIDE SEQUENCE [LARGE SCALE GENOMIC DNA]</scope>
    <source>
        <strain evidence="4 5">CCM 4839</strain>
    </source>
</reference>
<evidence type="ECO:0000259" key="2">
    <source>
        <dbReference type="Pfam" id="PF07833"/>
    </source>
</evidence>
<dbReference type="EMBL" id="JBHLVF010000028">
    <property type="protein sequence ID" value="MFC0393120.1"/>
    <property type="molecule type" value="Genomic_DNA"/>
</dbReference>
<evidence type="ECO:0000256" key="1">
    <source>
        <dbReference type="SAM" id="SignalP"/>
    </source>
</evidence>
<evidence type="ECO:0000259" key="3">
    <source>
        <dbReference type="Pfam" id="PF25021"/>
    </source>
</evidence>
<organism evidence="4 5">
    <name type="scientific">Paenibacillus mendelii</name>
    <dbReference type="NCBI Taxonomy" id="206163"/>
    <lineage>
        <taxon>Bacteria</taxon>
        <taxon>Bacillati</taxon>
        <taxon>Bacillota</taxon>
        <taxon>Bacilli</taxon>
        <taxon>Bacillales</taxon>
        <taxon>Paenibacillaceae</taxon>
        <taxon>Paenibacillus</taxon>
    </lineage>
</organism>
<dbReference type="Proteomes" id="UP001589818">
    <property type="component" value="Unassembled WGS sequence"/>
</dbReference>
<comment type="caution">
    <text evidence="4">The sequence shown here is derived from an EMBL/GenBank/DDBJ whole genome shotgun (WGS) entry which is preliminary data.</text>
</comment>
<feature type="signal peptide" evidence="1">
    <location>
        <begin position="1"/>
        <end position="26"/>
    </location>
</feature>
<sequence>MKSVKLLAASLLAASLALSTMGAASAETGVTKDSLLESKPLYEIHTAAGTGEAGFRDGANAAFSEPTSLVYFAKEGTLLTADKRNQRLRSVGAKGTTTMAGLDIGMDDYNSPLGALNDGKLLEAAFNHPAGLAEDGSGALFIADAGNHAVRVIDGSGEVKTLAGNGLIGLKDGAGEEARFNNPLDLAVTKDQVVYVADTLNHVIRKIEGSKVTTLNAPSTRVVEVFPGVVENAGDFKDGPLYQAKFNEPSGLALDAKGNLYVSDTGNQRIRYIDFAKGTVTTVAGGAEDKPVAYGTSETFAGGGYADGSASKAKFNAPRGLALSPDGGLLIADSLNHVIRYLKDGRVTTVAGTPEETGKVDGIASAAQLNTPTDVVWMGDGAYGIADAGNNRVRILKPYTAPAGLSAGSAIHLLYNHQVLESDSAPDAVNGTTFVPVRILTEKLGFKVQYAKGKTVLTKGTVSYILEAGSKAILKKNEGQAGQTIHVEKAPFNKLNRLFLPVRFFAEEIGLDVQWLPEIGAVLLRDKVLTSVN</sequence>
<dbReference type="SUPFAM" id="SSF55383">
    <property type="entry name" value="Copper amine oxidase, domain N"/>
    <property type="match status" value="1"/>
</dbReference>
<dbReference type="Pfam" id="PF07833">
    <property type="entry name" value="Cu_amine_oxidN1"/>
    <property type="match status" value="1"/>
</dbReference>
<feature type="chain" id="PRO_5047105857" evidence="1">
    <location>
        <begin position="27"/>
        <end position="533"/>
    </location>
</feature>
<dbReference type="SUPFAM" id="SSF101898">
    <property type="entry name" value="NHL repeat"/>
    <property type="match status" value="1"/>
</dbReference>
<keyword evidence="1" id="KW-0732">Signal</keyword>
<dbReference type="InterPro" id="IPR012854">
    <property type="entry name" value="Cu_amine_oxidase-like_N"/>
</dbReference>